<accession>A0A1U9KHT7</accession>
<evidence type="ECO:0000313" key="2">
    <source>
        <dbReference type="Proteomes" id="UP000188937"/>
    </source>
</evidence>
<dbReference type="AlphaFoldDB" id="A0A1U9KHT7"/>
<protein>
    <submittedName>
        <fullName evidence="1">Uncharacterized protein</fullName>
    </submittedName>
</protein>
<proteinExistence type="predicted"/>
<reference evidence="1 2" key="1">
    <citation type="submission" date="2016-03" db="EMBL/GenBank/DDBJ databases">
        <title>Acetic acid bacteria sequencing.</title>
        <authorList>
            <person name="Brandt J."/>
            <person name="Jakob F."/>
            <person name="Vogel R.F."/>
        </authorList>
    </citation>
    <scope>NUCLEOTIDE SEQUENCE [LARGE SCALE GENOMIC DNA]</scope>
    <source>
        <strain evidence="1 2">TMW2.1153</strain>
    </source>
</reference>
<sequence>MPSQPQEGAPDRQQFSCNKDQVATFSGWMSCRQLTSQSVRELTFEEEDRRRNMPLSSGQSLFFRGRNQTCPAHVELSGRMRVV</sequence>
<dbReference type="Proteomes" id="UP000188937">
    <property type="component" value="Chromosome"/>
</dbReference>
<evidence type="ECO:0000313" key="1">
    <source>
        <dbReference type="EMBL" id="AQS85371.1"/>
    </source>
</evidence>
<dbReference type="EMBL" id="CP014692">
    <property type="protein sequence ID" value="AQS85371.1"/>
    <property type="molecule type" value="Genomic_DNA"/>
</dbReference>
<dbReference type="STRING" id="435.A0U92_11890"/>
<keyword evidence="2" id="KW-1185">Reference proteome</keyword>
<name>A0A1U9KHT7_ACEAC</name>
<gene>
    <name evidence="1" type="ORF">A0U92_11890</name>
</gene>
<organism evidence="1 2">
    <name type="scientific">Acetobacter aceti</name>
    <dbReference type="NCBI Taxonomy" id="435"/>
    <lineage>
        <taxon>Bacteria</taxon>
        <taxon>Pseudomonadati</taxon>
        <taxon>Pseudomonadota</taxon>
        <taxon>Alphaproteobacteria</taxon>
        <taxon>Acetobacterales</taxon>
        <taxon>Acetobacteraceae</taxon>
        <taxon>Acetobacter</taxon>
        <taxon>Acetobacter subgen. Acetobacter</taxon>
    </lineage>
</organism>
<dbReference type="KEGG" id="aace:A0U92_11890"/>